<dbReference type="EMBL" id="WBSZ01000450">
    <property type="protein sequence ID" value="KAB2517936.1"/>
    <property type="molecule type" value="Genomic_DNA"/>
</dbReference>
<sequence length="425" mass="47063">MGRPLKSVFKKEHRDDISNRSANPVFSEVAEVFLSRRRFLQMGAVAGAAVSFPYLITPENAIAAVSKSSALAKAVSLGFTSIDVSTEDTVRVPEGYIARPFYRWGDPTGIKDNMPAFKPDASNTTDEQAVQAGMHHDGMAWFSLPQGAQNPEHGLLALNHEYIDNGMLFTDGTANGSLDKARKGQNAMGVSVVEVKKTGSGWEVVRPSSCARRITVNTPMQLTGPARHQDLMKTAADPQGERVLGTMQNCANGHTPWGTYLTCEENWSDIFVKKADLNPLEKRYGISDSDESYRWNEVDERFSVDRTPNEPNRFGWVVEIDPYNPTSTPRKHTALGRFKHEGAAVTLAADNRVVVYMGDDQKFEYIYKFVSDKKYDPANREANMQLLTSGTLYVARFNQDGSGDWLPLIFGQNGLDKSNGFESQG</sequence>
<dbReference type="Proteomes" id="UP000476281">
    <property type="component" value="Unassembled WGS sequence"/>
</dbReference>
<dbReference type="PROSITE" id="PS51318">
    <property type="entry name" value="TAT"/>
    <property type="match status" value="1"/>
</dbReference>
<dbReference type="AlphaFoldDB" id="A0A6L3XZE1"/>
<comment type="caution">
    <text evidence="2">The sequence shown here is derived from an EMBL/GenBank/DDBJ whole genome shotgun (WGS) entry which is preliminary data.</text>
</comment>
<protein>
    <submittedName>
        <fullName evidence="2">DUF839 domain-containing protein</fullName>
    </submittedName>
</protein>
<evidence type="ECO:0000313" key="2">
    <source>
        <dbReference type="EMBL" id="KAB2517936.1"/>
    </source>
</evidence>
<dbReference type="NCBIfam" id="TIGR01409">
    <property type="entry name" value="TAT_signal_seq"/>
    <property type="match status" value="1"/>
</dbReference>
<keyword evidence="1" id="KW-0732">Signal</keyword>
<dbReference type="InterPro" id="IPR008557">
    <property type="entry name" value="PhoX"/>
</dbReference>
<dbReference type="PANTHER" id="PTHR35399">
    <property type="entry name" value="SLR8030 PROTEIN"/>
    <property type="match status" value="1"/>
</dbReference>
<gene>
    <name evidence="2" type="ORF">F9C29_14230</name>
</gene>
<feature type="non-terminal residue" evidence="2">
    <location>
        <position position="425"/>
    </location>
</feature>
<dbReference type="InterPro" id="IPR019546">
    <property type="entry name" value="TAT_signal_bac_arc"/>
</dbReference>
<name>A0A6L3XZE1_9ENTR</name>
<evidence type="ECO:0000256" key="1">
    <source>
        <dbReference type="ARBA" id="ARBA00022729"/>
    </source>
</evidence>
<dbReference type="PANTHER" id="PTHR35399:SF2">
    <property type="entry name" value="DUF839 DOMAIN-CONTAINING PROTEIN"/>
    <property type="match status" value="1"/>
</dbReference>
<reference evidence="2 3" key="1">
    <citation type="submission" date="2019-09" db="EMBL/GenBank/DDBJ databases">
        <title>Reversal of blaTEM antimicrobial resistance by CRISPR-Cas9 in clinical E. coli and other Enterobacteriaceae strains.</title>
        <authorList>
            <person name="Tagliaferri T."/>
            <person name="Guimaraes N."/>
            <person name="Pereira M."/>
            <person name="Felicori L."/>
            <person name="Horz H.-P."/>
            <person name="Santos S."/>
            <person name="Mendes T."/>
        </authorList>
    </citation>
    <scope>NUCLEOTIDE SEQUENCE [LARGE SCALE GENOMIC DNA]</scope>
    <source>
        <strain evidence="2 3">E2_blaTEM_MG</strain>
    </source>
</reference>
<evidence type="ECO:0000313" key="3">
    <source>
        <dbReference type="Proteomes" id="UP000476281"/>
    </source>
</evidence>
<organism evidence="2 3">
    <name type="scientific">Enterobacter hormaechei</name>
    <dbReference type="NCBI Taxonomy" id="158836"/>
    <lineage>
        <taxon>Bacteria</taxon>
        <taxon>Pseudomonadati</taxon>
        <taxon>Pseudomonadota</taxon>
        <taxon>Gammaproteobacteria</taxon>
        <taxon>Enterobacterales</taxon>
        <taxon>Enterobacteriaceae</taxon>
        <taxon>Enterobacter</taxon>
        <taxon>Enterobacter cloacae complex</taxon>
    </lineage>
</organism>
<proteinExistence type="predicted"/>
<dbReference type="InterPro" id="IPR006311">
    <property type="entry name" value="TAT_signal"/>
</dbReference>
<accession>A0A6L3XZE1</accession>
<dbReference type="Pfam" id="PF05787">
    <property type="entry name" value="PhoX"/>
    <property type="match status" value="1"/>
</dbReference>